<dbReference type="PANTHER" id="PTHR22900:SF11">
    <property type="entry name" value="PROTEIN CBG01579"/>
    <property type="match status" value="1"/>
</dbReference>
<reference evidence="1 2" key="1">
    <citation type="submission" date="2023-08" db="EMBL/GenBank/DDBJ databases">
        <title>A Necator americanus chromosomal reference genome.</title>
        <authorList>
            <person name="Ilik V."/>
            <person name="Petrzelkova K.J."/>
            <person name="Pardy F."/>
            <person name="Fuh T."/>
            <person name="Niatou-Singa F.S."/>
            <person name="Gouil Q."/>
            <person name="Baker L."/>
            <person name="Ritchie M.E."/>
            <person name="Jex A.R."/>
            <person name="Gazzola D."/>
            <person name="Li H."/>
            <person name="Toshio Fujiwara R."/>
            <person name="Zhan B."/>
            <person name="Aroian R.V."/>
            <person name="Pafco B."/>
            <person name="Schwarz E.M."/>
        </authorList>
    </citation>
    <scope>NUCLEOTIDE SEQUENCE [LARGE SCALE GENOMIC DNA]</scope>
    <source>
        <strain evidence="1 2">Aroian</strain>
        <tissue evidence="1">Whole animal</tissue>
    </source>
</reference>
<gene>
    <name evidence="1" type="primary">Necator_chrV.g19326</name>
    <name evidence="1" type="ORF">RB195_014534</name>
</gene>
<keyword evidence="2" id="KW-1185">Reference proteome</keyword>
<evidence type="ECO:0008006" key="3">
    <source>
        <dbReference type="Google" id="ProtNLM"/>
    </source>
</evidence>
<comment type="caution">
    <text evidence="1">The sequence shown here is derived from an EMBL/GenBank/DDBJ whole genome shotgun (WGS) entry which is preliminary data.</text>
</comment>
<name>A0ABR1E0H8_NECAM</name>
<dbReference type="EMBL" id="JAVFWL010000005">
    <property type="protein sequence ID" value="KAK6756192.1"/>
    <property type="molecule type" value="Genomic_DNA"/>
</dbReference>
<accession>A0ABR1E0H8</accession>
<dbReference type="InterPro" id="IPR007669">
    <property type="entry name" value="Chst-1-like"/>
</dbReference>
<proteinExistence type="predicted"/>
<organism evidence="1 2">
    <name type="scientific">Necator americanus</name>
    <name type="common">Human hookworm</name>
    <dbReference type="NCBI Taxonomy" id="51031"/>
    <lineage>
        <taxon>Eukaryota</taxon>
        <taxon>Metazoa</taxon>
        <taxon>Ecdysozoa</taxon>
        <taxon>Nematoda</taxon>
        <taxon>Chromadorea</taxon>
        <taxon>Rhabditida</taxon>
        <taxon>Rhabditina</taxon>
        <taxon>Rhabditomorpha</taxon>
        <taxon>Strongyloidea</taxon>
        <taxon>Ancylostomatidae</taxon>
        <taxon>Bunostominae</taxon>
        <taxon>Necator</taxon>
    </lineage>
</organism>
<dbReference type="InterPro" id="IPR005331">
    <property type="entry name" value="Sulfotransferase"/>
</dbReference>
<dbReference type="Proteomes" id="UP001303046">
    <property type="component" value="Unassembled WGS sequence"/>
</dbReference>
<dbReference type="Pfam" id="PF03567">
    <property type="entry name" value="Sulfotransfer_2"/>
    <property type="match status" value="1"/>
</dbReference>
<sequence>MVMTSLSLHFLPKSDMPEFASSSFSLEKADLRFCGESNHYSNFTMVQEVLGENKIEYVIVRDPVQRFLSGFVDKCVNEGTNQSCFGCVRDMGCFLEKLHSLIWKVQKHDDDGHSFELIHFSPQTWFCNFKEHLHKYNILRYVDDKNRVNKFTEGLLSIFRKAGVPKDIRDEIREELLIGKTVHTTAGSDDRMKAEKTLLSNSTLLTLLSRIYYYDFVVFDFKLPVII</sequence>
<evidence type="ECO:0000313" key="2">
    <source>
        <dbReference type="Proteomes" id="UP001303046"/>
    </source>
</evidence>
<dbReference type="PANTHER" id="PTHR22900">
    <property type="entry name" value="PROTEIN CBG14245-RELATED"/>
    <property type="match status" value="1"/>
</dbReference>
<protein>
    <recommendedName>
        <fullName evidence="3">Sulfotransferase domain-containing protein</fullName>
    </recommendedName>
</protein>
<evidence type="ECO:0000313" key="1">
    <source>
        <dbReference type="EMBL" id="KAK6756192.1"/>
    </source>
</evidence>